<accession>A0A0R0CLJ4</accession>
<name>A0A0R0CLJ4_9GAMM</name>
<evidence type="ECO:0000256" key="1">
    <source>
        <dbReference type="ARBA" id="ARBA00004651"/>
    </source>
</evidence>
<feature type="domain" description="Type II secretion system protein GspF" evidence="9">
    <location>
        <begin position="137"/>
        <end position="260"/>
    </location>
</feature>
<sequence>MMMPLLLGSLAVLLVAVAMGLWWGLATRVQQRAAASHADTRLSRPDPLRAAEEARNQRPPSQRWAELLRRAGLKDSARTLLLIALPGIAVTIGAGLRLGSAWFGAFVLLLYLLGVALWLYRRIDKIQQRLVAQMPDFLENMVRMAGIGNSLSMAFQSATQNVDPPLRPILDNALTYTRAGMDLDRALQHAAQAYRLRPLEMLAVILGTSIRIGGRSDQILQRMSDFMRDLEEVQRELQATTSETRMSAWVLALLPVGAALSMALMSPDFFQPMFHDPLGKKILLIAVLLELCGGFLLYRLAKSL</sequence>
<gene>
    <name evidence="10" type="ORF">ABB27_04955</name>
</gene>
<dbReference type="PANTHER" id="PTHR35007">
    <property type="entry name" value="INTEGRAL MEMBRANE PROTEIN-RELATED"/>
    <property type="match status" value="1"/>
</dbReference>
<dbReference type="EMBL" id="LDJJ01000013">
    <property type="protein sequence ID" value="KRG70278.1"/>
    <property type="molecule type" value="Genomic_DNA"/>
</dbReference>
<dbReference type="AlphaFoldDB" id="A0A0R0CLJ4"/>
<evidence type="ECO:0000256" key="4">
    <source>
        <dbReference type="ARBA" id="ARBA00022989"/>
    </source>
</evidence>
<dbReference type="PANTHER" id="PTHR35007:SF1">
    <property type="entry name" value="PILUS ASSEMBLY PROTEIN"/>
    <property type="match status" value="1"/>
</dbReference>
<feature type="transmembrane region" description="Helical" evidence="8">
    <location>
        <begin position="282"/>
        <end position="301"/>
    </location>
</feature>
<keyword evidence="11" id="KW-1185">Reference proteome</keyword>
<comment type="caution">
    <text evidence="10">The sequence shown here is derived from an EMBL/GenBank/DDBJ whole genome shotgun (WGS) entry which is preliminary data.</text>
</comment>
<keyword evidence="5 8" id="KW-0472">Membrane</keyword>
<evidence type="ECO:0000313" key="11">
    <source>
        <dbReference type="Proteomes" id="UP000051863"/>
    </source>
</evidence>
<dbReference type="Proteomes" id="UP000051863">
    <property type="component" value="Unassembled WGS sequence"/>
</dbReference>
<evidence type="ECO:0000256" key="5">
    <source>
        <dbReference type="ARBA" id="ARBA00023136"/>
    </source>
</evidence>
<dbReference type="InterPro" id="IPR018076">
    <property type="entry name" value="T2SS_GspF_dom"/>
</dbReference>
<dbReference type="Pfam" id="PF00482">
    <property type="entry name" value="T2SSF"/>
    <property type="match status" value="1"/>
</dbReference>
<keyword evidence="6" id="KW-0175">Coiled coil</keyword>
<dbReference type="RefSeq" id="WP_057627109.1">
    <property type="nucleotide sequence ID" value="NZ_LDJJ01000013.1"/>
</dbReference>
<feature type="region of interest" description="Disordered" evidence="7">
    <location>
        <begin position="36"/>
        <end position="60"/>
    </location>
</feature>
<evidence type="ECO:0000256" key="3">
    <source>
        <dbReference type="ARBA" id="ARBA00022692"/>
    </source>
</evidence>
<evidence type="ECO:0000256" key="7">
    <source>
        <dbReference type="SAM" id="MobiDB-lite"/>
    </source>
</evidence>
<keyword evidence="2" id="KW-1003">Cell membrane</keyword>
<dbReference type="PATRIC" id="fig|405446.3.peg.287"/>
<comment type="subcellular location">
    <subcellularLocation>
        <location evidence="1">Cell membrane</location>
        <topology evidence="1">Multi-pass membrane protein</topology>
    </subcellularLocation>
</comment>
<reference evidence="10 11" key="1">
    <citation type="submission" date="2015-05" db="EMBL/GenBank/DDBJ databases">
        <title>Genome sequencing and analysis of members of genus Stenotrophomonas.</title>
        <authorList>
            <person name="Patil P.P."/>
            <person name="Midha S."/>
            <person name="Patil P.B."/>
        </authorList>
    </citation>
    <scope>NUCLEOTIDE SEQUENCE [LARGE SCALE GENOMIC DNA]</scope>
    <source>
        <strain evidence="10 11">DSM 18941</strain>
    </source>
</reference>
<evidence type="ECO:0000313" key="10">
    <source>
        <dbReference type="EMBL" id="KRG70278.1"/>
    </source>
</evidence>
<keyword evidence="3 8" id="KW-0812">Transmembrane</keyword>
<evidence type="ECO:0000256" key="2">
    <source>
        <dbReference type="ARBA" id="ARBA00022475"/>
    </source>
</evidence>
<evidence type="ECO:0000259" key="9">
    <source>
        <dbReference type="Pfam" id="PF00482"/>
    </source>
</evidence>
<protein>
    <submittedName>
        <fullName evidence="10">Pilus assembly protein</fullName>
    </submittedName>
</protein>
<keyword evidence="4 8" id="KW-1133">Transmembrane helix</keyword>
<proteinExistence type="predicted"/>
<evidence type="ECO:0000256" key="8">
    <source>
        <dbReference type="SAM" id="Phobius"/>
    </source>
</evidence>
<feature type="compositionally biased region" description="Basic and acidic residues" evidence="7">
    <location>
        <begin position="38"/>
        <end position="56"/>
    </location>
</feature>
<feature type="transmembrane region" description="Helical" evidence="8">
    <location>
        <begin position="6"/>
        <end position="25"/>
    </location>
</feature>
<feature type="transmembrane region" description="Helical" evidence="8">
    <location>
        <begin position="79"/>
        <end position="96"/>
    </location>
</feature>
<feature type="transmembrane region" description="Helical" evidence="8">
    <location>
        <begin position="248"/>
        <end position="270"/>
    </location>
</feature>
<feature type="transmembrane region" description="Helical" evidence="8">
    <location>
        <begin position="102"/>
        <end position="120"/>
    </location>
</feature>
<evidence type="ECO:0000256" key="6">
    <source>
        <dbReference type="SAM" id="Coils"/>
    </source>
</evidence>
<organism evidence="10 11">
    <name type="scientific">Stenotrophomonas terrae</name>
    <dbReference type="NCBI Taxonomy" id="405446"/>
    <lineage>
        <taxon>Bacteria</taxon>
        <taxon>Pseudomonadati</taxon>
        <taxon>Pseudomonadota</taxon>
        <taxon>Gammaproteobacteria</taxon>
        <taxon>Lysobacterales</taxon>
        <taxon>Lysobacteraceae</taxon>
        <taxon>Stenotrophomonas</taxon>
    </lineage>
</organism>
<feature type="coiled-coil region" evidence="6">
    <location>
        <begin position="216"/>
        <end position="243"/>
    </location>
</feature>
<dbReference type="GO" id="GO:0005886">
    <property type="term" value="C:plasma membrane"/>
    <property type="evidence" value="ECO:0007669"/>
    <property type="project" value="UniProtKB-SubCell"/>
</dbReference>
<dbReference type="OrthoDB" id="597333at2"/>